<keyword evidence="1" id="KW-0812">Transmembrane</keyword>
<dbReference type="InterPro" id="IPR015915">
    <property type="entry name" value="Kelch-typ_b-propeller"/>
</dbReference>
<accession>A0ABD3HBI8</accession>
<keyword evidence="1" id="KW-0472">Membrane</keyword>
<dbReference type="AlphaFoldDB" id="A0ABD3HBI8"/>
<dbReference type="InterPro" id="IPR001810">
    <property type="entry name" value="F-box_dom"/>
</dbReference>
<dbReference type="PROSITE" id="PS50181">
    <property type="entry name" value="FBOX"/>
    <property type="match status" value="1"/>
</dbReference>
<evidence type="ECO:0000313" key="3">
    <source>
        <dbReference type="EMBL" id="KAL3686749.1"/>
    </source>
</evidence>
<dbReference type="Gene3D" id="1.20.1280.50">
    <property type="match status" value="1"/>
</dbReference>
<dbReference type="Pfam" id="PF13966">
    <property type="entry name" value="zf-RVT"/>
    <property type="match status" value="1"/>
</dbReference>
<keyword evidence="4" id="KW-1185">Reference proteome</keyword>
<dbReference type="Gene3D" id="2.120.10.80">
    <property type="entry name" value="Kelch-type beta propeller"/>
    <property type="match status" value="1"/>
</dbReference>
<dbReference type="InterPro" id="IPR036047">
    <property type="entry name" value="F-box-like_dom_sf"/>
</dbReference>
<dbReference type="InterPro" id="IPR026960">
    <property type="entry name" value="RVT-Znf"/>
</dbReference>
<feature type="domain" description="F-box" evidence="2">
    <location>
        <begin position="332"/>
        <end position="377"/>
    </location>
</feature>
<evidence type="ECO:0000256" key="1">
    <source>
        <dbReference type="SAM" id="Phobius"/>
    </source>
</evidence>
<feature type="transmembrane region" description="Helical" evidence="1">
    <location>
        <begin position="12"/>
        <end position="30"/>
    </location>
</feature>
<dbReference type="SUPFAM" id="SSF117281">
    <property type="entry name" value="Kelch motif"/>
    <property type="match status" value="1"/>
</dbReference>
<dbReference type="SMART" id="SM00256">
    <property type="entry name" value="FBOX"/>
    <property type="match status" value="1"/>
</dbReference>
<dbReference type="EMBL" id="JBJQOH010000004">
    <property type="protein sequence ID" value="KAL3686749.1"/>
    <property type="molecule type" value="Genomic_DNA"/>
</dbReference>
<dbReference type="Pfam" id="PF00646">
    <property type="entry name" value="F-box"/>
    <property type="match status" value="1"/>
</dbReference>
<dbReference type="CDD" id="cd22157">
    <property type="entry name" value="F-box_AtFBW1-like"/>
    <property type="match status" value="1"/>
</dbReference>
<evidence type="ECO:0000259" key="2">
    <source>
        <dbReference type="PROSITE" id="PS50181"/>
    </source>
</evidence>
<dbReference type="Proteomes" id="UP001633002">
    <property type="component" value="Unassembled WGS sequence"/>
</dbReference>
<dbReference type="InterPro" id="IPR005174">
    <property type="entry name" value="KIB1-4_b-propeller"/>
</dbReference>
<dbReference type="SUPFAM" id="SSF81383">
    <property type="entry name" value="F-box domain"/>
    <property type="match status" value="1"/>
</dbReference>
<name>A0ABD3HBI8_9MARC</name>
<dbReference type="InterPro" id="IPR050796">
    <property type="entry name" value="SCF_F-box_component"/>
</dbReference>
<comment type="caution">
    <text evidence="3">The sequence shown here is derived from an EMBL/GenBank/DDBJ whole genome shotgun (WGS) entry which is preliminary data.</text>
</comment>
<proteinExistence type="predicted"/>
<dbReference type="Pfam" id="PF03478">
    <property type="entry name" value="Beta-prop_KIB1-4"/>
    <property type="match status" value="1"/>
</dbReference>
<protein>
    <recommendedName>
        <fullName evidence="2">F-box domain-containing protein</fullName>
    </recommendedName>
</protein>
<dbReference type="PANTHER" id="PTHR31672">
    <property type="entry name" value="BNACNNG10540D PROTEIN"/>
    <property type="match status" value="1"/>
</dbReference>
<organism evidence="3 4">
    <name type="scientific">Riccia sorocarpa</name>
    <dbReference type="NCBI Taxonomy" id="122646"/>
    <lineage>
        <taxon>Eukaryota</taxon>
        <taxon>Viridiplantae</taxon>
        <taxon>Streptophyta</taxon>
        <taxon>Embryophyta</taxon>
        <taxon>Marchantiophyta</taxon>
        <taxon>Marchantiopsida</taxon>
        <taxon>Marchantiidae</taxon>
        <taxon>Marchantiales</taxon>
        <taxon>Ricciaceae</taxon>
        <taxon>Riccia</taxon>
    </lineage>
</organism>
<dbReference type="PANTHER" id="PTHR31672:SF7">
    <property type="entry name" value="F-BOX DOMAIN-CONTAINING PROTEIN"/>
    <property type="match status" value="1"/>
</dbReference>
<sequence>MDTLSRINARWLMDLTVGIWVAFFKALWSLGLHRRDGIFLWRIIFRSFFMGSRASSMGVSEGTCLFCALHLEDVPHLLFFCPSKAQFWQQIASSFPLLGGFVTDLLAGHPFPSVFQIILDFTRGLCAFRKKLLRLLWKLRCDFLFQGVCDIGTFHKPLIQSVEVLLSHVSRSGKAKRDLAKRALVASLQARAWIPEKFLLQINACPFCVDLLSENVSLAQGKEQAAKVTRVMTLRQLHSYQIIVTLAFLTYEKRGPVLGVHSLPYCWHLPRLTLRKGQFLVALAEKLVPLSSVITSYHGTEGGWQAGWIWSSRAVDKEEPGLSMGTSEEGLMVGGRYLSKEVMCRILGRLPTRSFLRLRCVCKRWYSIMEDADFRAICASLEFQTSTLQISDRIPFLIWESAADSAKPLLAFDLLSRKWRLFPLLEGAWSKLTVLSSSRGLLLATTANGDGENDFITVNPLTKLQRQIPPMIDVNSLKFNVRQIVMDAAMEGKYFVIAEEVQSKKRARGDVATPTAPKLQIFDSNANAWELAGELRPGLTFKHAVSMRGTLLCLATSGKEGSDVKSVQVFRFDGSSSWAELQTELPVCIGPSYRRWTPRLFEYKQHLMLVGESSSSNNKAVCVWQLDEEKMEWVQVQIMPAKLYEDIVGSNEFSACEEFLCMHPSREERNRAIICNLSTGDWQIVPYKTPRLSEQRRTAFIQDNFCFYEARLGAMA</sequence>
<keyword evidence="1" id="KW-1133">Transmembrane helix</keyword>
<reference evidence="3 4" key="1">
    <citation type="submission" date="2024-09" db="EMBL/GenBank/DDBJ databases">
        <title>Chromosome-scale assembly of Riccia sorocarpa.</title>
        <authorList>
            <person name="Paukszto L."/>
        </authorList>
    </citation>
    <scope>NUCLEOTIDE SEQUENCE [LARGE SCALE GENOMIC DNA]</scope>
    <source>
        <strain evidence="3">LP-2024</strain>
        <tissue evidence="3">Aerial parts of the thallus</tissue>
    </source>
</reference>
<gene>
    <name evidence="3" type="ORF">R1sor_013058</name>
</gene>
<evidence type="ECO:0000313" key="4">
    <source>
        <dbReference type="Proteomes" id="UP001633002"/>
    </source>
</evidence>